<evidence type="ECO:0000313" key="2">
    <source>
        <dbReference type="Proteomes" id="UP000775213"/>
    </source>
</evidence>
<dbReference type="Proteomes" id="UP000775213">
    <property type="component" value="Unassembled WGS sequence"/>
</dbReference>
<gene>
    <name evidence="1" type="ORF">IEQ34_021743</name>
</gene>
<comment type="caution">
    <text evidence="1">The sequence shown here is derived from an EMBL/GenBank/DDBJ whole genome shotgun (WGS) entry which is preliminary data.</text>
</comment>
<protein>
    <submittedName>
        <fullName evidence="1">Uncharacterized protein</fullName>
    </submittedName>
</protein>
<evidence type="ECO:0000313" key="1">
    <source>
        <dbReference type="EMBL" id="KAH0451051.1"/>
    </source>
</evidence>
<sequence length="62" mass="6547">MVQHASDLRFHVAVEVLYVLCAYVDSVSCSVGDAIHALDEAGDDLYVLAISLVGLVEGGPDE</sequence>
<dbReference type="AlphaFoldDB" id="A0AAV7G3U8"/>
<name>A0AAV7G3U8_DENCH</name>
<accession>A0AAV7G3U8</accession>
<organism evidence="1 2">
    <name type="scientific">Dendrobium chrysotoxum</name>
    <name type="common">Orchid</name>
    <dbReference type="NCBI Taxonomy" id="161865"/>
    <lineage>
        <taxon>Eukaryota</taxon>
        <taxon>Viridiplantae</taxon>
        <taxon>Streptophyta</taxon>
        <taxon>Embryophyta</taxon>
        <taxon>Tracheophyta</taxon>
        <taxon>Spermatophyta</taxon>
        <taxon>Magnoliopsida</taxon>
        <taxon>Liliopsida</taxon>
        <taxon>Asparagales</taxon>
        <taxon>Orchidaceae</taxon>
        <taxon>Epidendroideae</taxon>
        <taxon>Malaxideae</taxon>
        <taxon>Dendrobiinae</taxon>
        <taxon>Dendrobium</taxon>
    </lineage>
</organism>
<reference evidence="1 2" key="1">
    <citation type="journal article" date="2021" name="Hortic Res">
        <title>Chromosome-scale assembly of the Dendrobium chrysotoxum genome enhances the understanding of orchid evolution.</title>
        <authorList>
            <person name="Zhang Y."/>
            <person name="Zhang G.Q."/>
            <person name="Zhang D."/>
            <person name="Liu X.D."/>
            <person name="Xu X.Y."/>
            <person name="Sun W.H."/>
            <person name="Yu X."/>
            <person name="Zhu X."/>
            <person name="Wang Z.W."/>
            <person name="Zhao X."/>
            <person name="Zhong W.Y."/>
            <person name="Chen H."/>
            <person name="Yin W.L."/>
            <person name="Huang T."/>
            <person name="Niu S.C."/>
            <person name="Liu Z.J."/>
        </authorList>
    </citation>
    <scope>NUCLEOTIDE SEQUENCE [LARGE SCALE GENOMIC DNA]</scope>
    <source>
        <strain evidence="1">Lindl</strain>
    </source>
</reference>
<dbReference type="EMBL" id="JAGFBR010000018">
    <property type="protein sequence ID" value="KAH0451051.1"/>
    <property type="molecule type" value="Genomic_DNA"/>
</dbReference>
<keyword evidence="2" id="KW-1185">Reference proteome</keyword>
<proteinExistence type="predicted"/>